<reference evidence="7" key="2">
    <citation type="submission" date="2022-10" db="EMBL/GenBank/DDBJ databases">
        <authorList>
            <consortium name="ENA_rothamsted_submissions"/>
            <consortium name="culmorum"/>
            <person name="King R."/>
        </authorList>
    </citation>
    <scope>NUCLEOTIDE SEQUENCE</scope>
</reference>
<dbReference type="InterPro" id="IPR011992">
    <property type="entry name" value="EF-hand-dom_pair"/>
</dbReference>
<evidence type="ECO:0000256" key="2">
    <source>
        <dbReference type="ARBA" id="ARBA00022490"/>
    </source>
</evidence>
<dbReference type="EMBL" id="OU896715">
    <property type="protein sequence ID" value="CAH1183249.1"/>
    <property type="molecule type" value="Genomic_DNA"/>
</dbReference>
<dbReference type="Gene3D" id="1.10.238.10">
    <property type="entry name" value="EF-hand"/>
    <property type="match status" value="1"/>
</dbReference>
<dbReference type="InterPro" id="IPR002048">
    <property type="entry name" value="EF_hand_dom"/>
</dbReference>
<evidence type="ECO:0000256" key="5">
    <source>
        <dbReference type="ARBA" id="ARBA00022837"/>
    </source>
</evidence>
<dbReference type="PANTHER" id="PTHR46212:SF3">
    <property type="entry name" value="GH27120P"/>
    <property type="match status" value="1"/>
</dbReference>
<keyword evidence="3" id="KW-0479">Metal-binding</keyword>
<keyword evidence="8" id="KW-1185">Reference proteome</keyword>
<dbReference type="GO" id="GO:0005737">
    <property type="term" value="C:cytoplasm"/>
    <property type="evidence" value="ECO:0007669"/>
    <property type="project" value="UniProtKB-SubCell"/>
</dbReference>
<protein>
    <recommendedName>
        <fullName evidence="6">EF-hand domain-containing protein</fullName>
    </recommendedName>
</protein>
<proteinExistence type="predicted"/>
<dbReference type="AlphaFoldDB" id="A0A9P0DVS6"/>
<feature type="domain" description="EF-hand" evidence="6">
    <location>
        <begin position="152"/>
        <end position="187"/>
    </location>
</feature>
<dbReference type="SMART" id="SM00054">
    <property type="entry name" value="EFh"/>
    <property type="match status" value="3"/>
</dbReference>
<dbReference type="SUPFAM" id="SSF47473">
    <property type="entry name" value="EF-hand"/>
    <property type="match status" value="1"/>
</dbReference>
<evidence type="ECO:0000256" key="1">
    <source>
        <dbReference type="ARBA" id="ARBA00004496"/>
    </source>
</evidence>
<accession>A0A9P0DVS6</accession>
<dbReference type="Pfam" id="PF13499">
    <property type="entry name" value="EF-hand_7"/>
    <property type="match status" value="2"/>
</dbReference>
<name>A0A9P0DVS6_PHACE</name>
<evidence type="ECO:0000256" key="3">
    <source>
        <dbReference type="ARBA" id="ARBA00022723"/>
    </source>
</evidence>
<gene>
    <name evidence="7" type="ORF">PHAECO_LOCUS13025</name>
</gene>
<sequence length="252" mass="30281">MWRKIHLIGRHTLIVHECHQFMTVPSYHQNSSKFIPQNDHYHPLYAEMNEPFQTEEEKKLNEKRYGCSVIDPSFIFTQIYRHGDKIHPAVEKWFRSMDTQNAGRITSKELQQAFELFQGRHFSDSTCKFVVRLFDLDRNGGLDIKEFESLYYHIKLWINAFNIYDRDRSGYLDENELDQALREMDIHFTPDFVRFLIRRSNPNAKKMSLDQYIITCIQIQKFTDEFKNRDTSFSGNINVKYEEFLELILRCL</sequence>
<dbReference type="PROSITE" id="PS50222">
    <property type="entry name" value="EF_HAND_2"/>
    <property type="match status" value="2"/>
</dbReference>
<keyword evidence="2" id="KW-0963">Cytoplasm</keyword>
<comment type="subcellular location">
    <subcellularLocation>
        <location evidence="1">Cytoplasm</location>
    </subcellularLocation>
</comment>
<feature type="domain" description="EF-hand" evidence="6">
    <location>
        <begin position="85"/>
        <end position="120"/>
    </location>
</feature>
<dbReference type="Proteomes" id="UP001153737">
    <property type="component" value="Chromosome 9"/>
</dbReference>
<evidence type="ECO:0000256" key="4">
    <source>
        <dbReference type="ARBA" id="ARBA00022737"/>
    </source>
</evidence>
<dbReference type="InterPro" id="IPR018247">
    <property type="entry name" value="EF_Hand_1_Ca_BS"/>
</dbReference>
<dbReference type="OrthoDB" id="10248537at2759"/>
<evidence type="ECO:0000313" key="7">
    <source>
        <dbReference type="EMBL" id="CAH1183249.1"/>
    </source>
</evidence>
<dbReference type="GO" id="GO:0048306">
    <property type="term" value="F:calcium-dependent protein binding"/>
    <property type="evidence" value="ECO:0007669"/>
    <property type="project" value="UniProtKB-ARBA"/>
</dbReference>
<organism evidence="7 8">
    <name type="scientific">Phaedon cochleariae</name>
    <name type="common">Mustard beetle</name>
    <dbReference type="NCBI Taxonomy" id="80249"/>
    <lineage>
        <taxon>Eukaryota</taxon>
        <taxon>Metazoa</taxon>
        <taxon>Ecdysozoa</taxon>
        <taxon>Arthropoda</taxon>
        <taxon>Hexapoda</taxon>
        <taxon>Insecta</taxon>
        <taxon>Pterygota</taxon>
        <taxon>Neoptera</taxon>
        <taxon>Endopterygota</taxon>
        <taxon>Coleoptera</taxon>
        <taxon>Polyphaga</taxon>
        <taxon>Cucujiformia</taxon>
        <taxon>Chrysomeloidea</taxon>
        <taxon>Chrysomelidae</taxon>
        <taxon>Chrysomelinae</taxon>
        <taxon>Chrysomelini</taxon>
        <taxon>Phaedon</taxon>
    </lineage>
</organism>
<evidence type="ECO:0000313" key="8">
    <source>
        <dbReference type="Proteomes" id="UP001153737"/>
    </source>
</evidence>
<evidence type="ECO:0000259" key="6">
    <source>
        <dbReference type="PROSITE" id="PS50222"/>
    </source>
</evidence>
<dbReference type="GO" id="GO:0005509">
    <property type="term" value="F:calcium ion binding"/>
    <property type="evidence" value="ECO:0007669"/>
    <property type="project" value="InterPro"/>
</dbReference>
<keyword evidence="4" id="KW-0677">Repeat</keyword>
<dbReference type="PANTHER" id="PTHR46212">
    <property type="entry name" value="PEFLIN"/>
    <property type="match status" value="1"/>
</dbReference>
<dbReference type="InterPro" id="IPR051426">
    <property type="entry name" value="Peflin/Sorcin_CaBP"/>
</dbReference>
<keyword evidence="5" id="KW-0106">Calcium</keyword>
<reference evidence="7" key="1">
    <citation type="submission" date="2022-01" db="EMBL/GenBank/DDBJ databases">
        <authorList>
            <person name="King R."/>
        </authorList>
    </citation>
    <scope>NUCLEOTIDE SEQUENCE</scope>
</reference>
<dbReference type="PROSITE" id="PS00018">
    <property type="entry name" value="EF_HAND_1"/>
    <property type="match status" value="1"/>
</dbReference>